<feature type="chain" id="PRO_5039047671" evidence="6">
    <location>
        <begin position="23"/>
        <end position="327"/>
    </location>
</feature>
<dbReference type="Pfam" id="PF01497">
    <property type="entry name" value="Peripla_BP_2"/>
    <property type="match status" value="1"/>
</dbReference>
<accession>A0A268P2S9</accession>
<protein>
    <submittedName>
        <fullName evidence="8">Iron ABC transporter substrate-binding protein</fullName>
    </submittedName>
</protein>
<gene>
    <name evidence="8" type="ORF">CHH72_06010</name>
</gene>
<dbReference type="PANTHER" id="PTHR30532">
    <property type="entry name" value="IRON III DICITRATE-BINDING PERIPLASMIC PROTEIN"/>
    <property type="match status" value="1"/>
</dbReference>
<dbReference type="RefSeq" id="WP_095237309.1">
    <property type="nucleotide sequence ID" value="NZ_NPCA01000038.1"/>
</dbReference>
<dbReference type="InterPro" id="IPR002491">
    <property type="entry name" value="ABC_transptr_periplasmic_BD"/>
</dbReference>
<keyword evidence="3" id="KW-0813">Transport</keyword>
<dbReference type="GO" id="GO:0030288">
    <property type="term" value="C:outer membrane-bounded periplasmic space"/>
    <property type="evidence" value="ECO:0007669"/>
    <property type="project" value="TreeGrafter"/>
</dbReference>
<reference evidence="8 9" key="1">
    <citation type="submission" date="2017-07" db="EMBL/GenBank/DDBJ databases">
        <title>Isolation and whole genome analysis of endospore-forming bacteria from heroin.</title>
        <authorList>
            <person name="Kalinowski J."/>
            <person name="Ahrens B."/>
            <person name="Al-Dilaimi A."/>
            <person name="Winkler A."/>
            <person name="Wibberg D."/>
            <person name="Schleenbecker U."/>
            <person name="Ruckert C."/>
            <person name="Wolfel R."/>
            <person name="Grass G."/>
        </authorList>
    </citation>
    <scope>NUCLEOTIDE SEQUENCE [LARGE SCALE GENOMIC DNA]</scope>
    <source>
        <strain evidence="8 9">7539</strain>
    </source>
</reference>
<keyword evidence="5" id="KW-0175">Coiled coil</keyword>
<dbReference type="GO" id="GO:0005886">
    <property type="term" value="C:plasma membrane"/>
    <property type="evidence" value="ECO:0007669"/>
    <property type="project" value="UniProtKB-SubCell"/>
</dbReference>
<name>A0A268P2S9_SHOCL</name>
<proteinExistence type="inferred from homology"/>
<dbReference type="Gene3D" id="3.40.50.1980">
    <property type="entry name" value="Nitrogenase molybdenum iron protein domain"/>
    <property type="match status" value="2"/>
</dbReference>
<dbReference type="PANTHER" id="PTHR30532:SF24">
    <property type="entry name" value="FERRIC ENTEROBACTIN-BINDING PERIPLASMIC PROTEIN FEPB"/>
    <property type="match status" value="1"/>
</dbReference>
<dbReference type="SUPFAM" id="SSF53807">
    <property type="entry name" value="Helical backbone' metal receptor"/>
    <property type="match status" value="1"/>
</dbReference>
<evidence type="ECO:0000256" key="5">
    <source>
        <dbReference type="SAM" id="Coils"/>
    </source>
</evidence>
<dbReference type="AlphaFoldDB" id="A0A268P2S9"/>
<dbReference type="PROSITE" id="PS50983">
    <property type="entry name" value="FE_B12_PBP"/>
    <property type="match status" value="1"/>
</dbReference>
<dbReference type="PROSITE" id="PS51257">
    <property type="entry name" value="PROKAR_LIPOPROTEIN"/>
    <property type="match status" value="1"/>
</dbReference>
<evidence type="ECO:0000256" key="4">
    <source>
        <dbReference type="ARBA" id="ARBA00022729"/>
    </source>
</evidence>
<feature type="coiled-coil region" evidence="5">
    <location>
        <begin position="188"/>
        <end position="215"/>
    </location>
</feature>
<feature type="domain" description="Fe/B12 periplasmic-binding" evidence="7">
    <location>
        <begin position="64"/>
        <end position="327"/>
    </location>
</feature>
<feature type="signal peptide" evidence="6">
    <location>
        <begin position="1"/>
        <end position="22"/>
    </location>
</feature>
<comment type="similarity">
    <text evidence="2">Belongs to the bacterial solute-binding protein 8 family.</text>
</comment>
<dbReference type="EMBL" id="NPCC01000006">
    <property type="protein sequence ID" value="PAE89809.1"/>
    <property type="molecule type" value="Genomic_DNA"/>
</dbReference>
<keyword evidence="4 6" id="KW-0732">Signal</keyword>
<evidence type="ECO:0000256" key="1">
    <source>
        <dbReference type="ARBA" id="ARBA00004193"/>
    </source>
</evidence>
<evidence type="ECO:0000256" key="3">
    <source>
        <dbReference type="ARBA" id="ARBA00022448"/>
    </source>
</evidence>
<sequence length="327" mass="35886">MHHSLKSLASSLLLLVLLGACSGNVGNDANDDTEKSSEPTVSSAFPRTLEDANGDFTLEKAPQKVAIAHWGFIDSFLLFDTPSAAVVLPFSAEQSVLKTDVYEPYVETFDELEVVGENQQVNLEALLAYEPDLIIAGNQVNEDIDQLQQIAPVFVVDEEEVNVWGDWPALVSLFGDILGQEDVAESFIRSFEQKVEEGREKVANIEGEVAFLQAREATAWLQGTNYLPLYYDLLGLSVPDASIMEEGAEISLEGISELNPDHLFIGYFQGDSDSSSSIIHEWEETNVWNSLQAVEKGQVYEMNGELALGYGPIGQSYGLDQVVKALE</sequence>
<evidence type="ECO:0000313" key="9">
    <source>
        <dbReference type="Proteomes" id="UP000216207"/>
    </source>
</evidence>
<evidence type="ECO:0000256" key="2">
    <source>
        <dbReference type="ARBA" id="ARBA00008814"/>
    </source>
</evidence>
<evidence type="ECO:0000256" key="6">
    <source>
        <dbReference type="SAM" id="SignalP"/>
    </source>
</evidence>
<dbReference type="Proteomes" id="UP000216207">
    <property type="component" value="Unassembled WGS sequence"/>
</dbReference>
<evidence type="ECO:0000259" key="7">
    <source>
        <dbReference type="PROSITE" id="PS50983"/>
    </source>
</evidence>
<organism evidence="8 9">
    <name type="scientific">Shouchella clausii</name>
    <name type="common">Alkalihalobacillus clausii</name>
    <dbReference type="NCBI Taxonomy" id="79880"/>
    <lineage>
        <taxon>Bacteria</taxon>
        <taxon>Bacillati</taxon>
        <taxon>Bacillota</taxon>
        <taxon>Bacilli</taxon>
        <taxon>Bacillales</taxon>
        <taxon>Bacillaceae</taxon>
        <taxon>Shouchella</taxon>
    </lineage>
</organism>
<dbReference type="InterPro" id="IPR051313">
    <property type="entry name" value="Bact_iron-sidero_bind"/>
</dbReference>
<comment type="subcellular location">
    <subcellularLocation>
        <location evidence="1">Cell membrane</location>
        <topology evidence="1">Lipid-anchor</topology>
    </subcellularLocation>
</comment>
<comment type="caution">
    <text evidence="8">The sequence shown here is derived from an EMBL/GenBank/DDBJ whole genome shotgun (WGS) entry which is preliminary data.</text>
</comment>
<evidence type="ECO:0000313" key="8">
    <source>
        <dbReference type="EMBL" id="PAE89809.1"/>
    </source>
</evidence>
<dbReference type="GO" id="GO:1901678">
    <property type="term" value="P:iron coordination entity transport"/>
    <property type="evidence" value="ECO:0007669"/>
    <property type="project" value="UniProtKB-ARBA"/>
</dbReference>